<dbReference type="InterPro" id="IPR012337">
    <property type="entry name" value="RNaseH-like_sf"/>
</dbReference>
<feature type="region of interest" description="Disordered" evidence="1">
    <location>
        <begin position="88"/>
        <end position="124"/>
    </location>
</feature>
<dbReference type="InterPro" id="IPR006580">
    <property type="entry name" value="Znf_TTF"/>
</dbReference>
<dbReference type="SUPFAM" id="SSF53098">
    <property type="entry name" value="Ribonuclease H-like"/>
    <property type="match status" value="1"/>
</dbReference>
<accession>A0ABM3R7C9</accession>
<dbReference type="InterPro" id="IPR025398">
    <property type="entry name" value="DUF4371"/>
</dbReference>
<dbReference type="Pfam" id="PF14291">
    <property type="entry name" value="DUF4371"/>
    <property type="match status" value="1"/>
</dbReference>
<feature type="region of interest" description="Disordered" evidence="1">
    <location>
        <begin position="1"/>
        <end position="24"/>
    </location>
</feature>
<evidence type="ECO:0000259" key="2">
    <source>
        <dbReference type="SMART" id="SM00597"/>
    </source>
</evidence>
<feature type="compositionally biased region" description="Polar residues" evidence="1">
    <location>
        <begin position="89"/>
        <end position="106"/>
    </location>
</feature>
<dbReference type="PANTHER" id="PTHR45749:SF35">
    <property type="entry name" value="AC-LIKE TRANSPOSASE-RELATED"/>
    <property type="match status" value="1"/>
</dbReference>
<evidence type="ECO:0000256" key="1">
    <source>
        <dbReference type="SAM" id="MobiDB-lite"/>
    </source>
</evidence>
<keyword evidence="3" id="KW-1185">Reference proteome</keyword>
<reference evidence="3" key="1">
    <citation type="journal article" date="2021" name="Nat. Commun.">
        <title>Genomic analyses provide insights into spinach domestication and the genetic basis of agronomic traits.</title>
        <authorList>
            <person name="Cai X."/>
            <person name="Sun X."/>
            <person name="Xu C."/>
            <person name="Sun H."/>
            <person name="Wang X."/>
            <person name="Ge C."/>
            <person name="Zhang Z."/>
            <person name="Wang Q."/>
            <person name="Fei Z."/>
            <person name="Jiao C."/>
            <person name="Wang Q."/>
        </authorList>
    </citation>
    <scope>NUCLEOTIDE SEQUENCE [LARGE SCALE GENOMIC DNA]</scope>
    <source>
        <strain evidence="3">cv. Varoflay</strain>
    </source>
</reference>
<protein>
    <recommendedName>
        <fullName evidence="2">TTF-type domain-containing protein</fullName>
    </recommendedName>
</protein>
<dbReference type="PANTHER" id="PTHR45749">
    <property type="match status" value="1"/>
</dbReference>
<gene>
    <name evidence="4" type="primary">LOC110780813</name>
</gene>
<feature type="compositionally biased region" description="Basic and acidic residues" evidence="1">
    <location>
        <begin position="9"/>
        <end position="22"/>
    </location>
</feature>
<dbReference type="Pfam" id="PF05699">
    <property type="entry name" value="Dimer_Tnp_hAT"/>
    <property type="match status" value="1"/>
</dbReference>
<name>A0ABM3R7C9_SPIOL</name>
<reference evidence="4" key="2">
    <citation type="submission" date="2025-08" db="UniProtKB">
        <authorList>
            <consortium name="RefSeq"/>
        </authorList>
    </citation>
    <scope>IDENTIFICATION</scope>
    <source>
        <tissue evidence="4">Leaf</tissue>
    </source>
</reference>
<dbReference type="InterPro" id="IPR008906">
    <property type="entry name" value="HATC_C_dom"/>
</dbReference>
<proteinExistence type="predicted"/>
<feature type="compositionally biased region" description="Basic and acidic residues" evidence="1">
    <location>
        <begin position="107"/>
        <end position="124"/>
    </location>
</feature>
<evidence type="ECO:0000313" key="4">
    <source>
        <dbReference type="RefSeq" id="XP_056691516.1"/>
    </source>
</evidence>
<dbReference type="Proteomes" id="UP000813463">
    <property type="component" value="Chromosome 2"/>
</dbReference>
<feature type="domain" description="TTF-type" evidence="2">
    <location>
        <begin position="177"/>
        <end position="262"/>
    </location>
</feature>
<dbReference type="RefSeq" id="XP_056691516.1">
    <property type="nucleotide sequence ID" value="XM_056835538.1"/>
</dbReference>
<evidence type="ECO:0000313" key="3">
    <source>
        <dbReference type="Proteomes" id="UP000813463"/>
    </source>
</evidence>
<organism evidence="3 4">
    <name type="scientific">Spinacia oleracea</name>
    <name type="common">Spinach</name>
    <dbReference type="NCBI Taxonomy" id="3562"/>
    <lineage>
        <taxon>Eukaryota</taxon>
        <taxon>Viridiplantae</taxon>
        <taxon>Streptophyta</taxon>
        <taxon>Embryophyta</taxon>
        <taxon>Tracheophyta</taxon>
        <taxon>Spermatophyta</taxon>
        <taxon>Magnoliopsida</taxon>
        <taxon>eudicotyledons</taxon>
        <taxon>Gunneridae</taxon>
        <taxon>Pentapetalae</taxon>
        <taxon>Caryophyllales</taxon>
        <taxon>Chenopodiaceae</taxon>
        <taxon>Chenopodioideae</taxon>
        <taxon>Anserineae</taxon>
        <taxon>Spinacia</taxon>
    </lineage>
</organism>
<dbReference type="GeneID" id="110780813"/>
<dbReference type="SMART" id="SM00597">
    <property type="entry name" value="ZnF_TTF"/>
    <property type="match status" value="1"/>
</dbReference>
<sequence length="869" mass="100012">MPPKRKHKSGYEKREKKRKEEEFNISQRGALDKFVVKEPRVHIDENQNIDNVNVEIPENVVIDENVGIENQNFDHENVGDVPIEDDNVDNQNVTPENVDTNLNNSIHNEDDNREDNGNDNVEHTNPFEHTFDIFDPRNWDALDSKMIDLVVMKGPKRDSSIVKGPRDKFSRRFTANLFTRVLSNGEKCDREWLVYSKELDRVFCFCCKVFKKGIGRGLLANEGFSDWAHIGERLREHEIGMEHVKNMATWYELRLRLNKNKTIDKTSQRLIEKEKEHWINVLKRIISIVKFLAKHNLAFRGSNERLYQNSNGNFLGLIEMLAEFDPIIQEHVRRITNDDIHVHYLGHTIQNELILLLASAIKTEIIKKIKQAKYFSVILDCTPDASHQEQMSLIIRYVNVSSNSVTIEESFLGFLNVNVTTGQGLFDVIQNELKNLDLDIFDVRGQGYDNGSNMKGKHQGVQKKFLDINPRAFYTPSGCHSLNLALCDMANSCGKPKFFFGTIQRIYTIFSNSTKRWQILKDNVKGLTPKSLSATRWESRVDSVKAIRSQMSSFREALLEVSELTEIDSKIQSEAKSLAENELGDFEFLISIVVWFEILSAINIVSKLLQSKDMLIDVAMDKIKGLILFFEGYRETGFYNALENAKEIALDLNIDPVFPERRIIRRKRQFDENSSTPSVQLSGEESFRVNYFLCLVDQAIVSLNKRLEQYKDYDAIFGFLFTSDSLQSLDDASLKSCCSNFEKALKHNEHSDIDGNELYVELKLLRELLPRGKIGPMDILTFLKGLNCFPNTIVAYRILLTIPVTVASAERSFSKLKLLKSYLRSTMLQERLSGLALIAIENDLLETVQYEDLVDEFASKSVRRMMLFK</sequence>